<name>A0ABX0T961_9MICO</name>
<keyword evidence="2" id="KW-1003">Cell membrane</keyword>
<evidence type="ECO:0000256" key="8">
    <source>
        <dbReference type="ARBA" id="ARBA00038120"/>
    </source>
</evidence>
<comment type="function">
    <text evidence="6">Catalyzes the glycosylation of 4,4'-diaponeurosporenoate, i.e. the esterification of glucose at the C1'' position with the carboxyl group of 4,4'-diaponeurosporenic acid, to form glycosyl-4,4'-diaponeurosporenoate. This is a step in the biosynthesis of staphyloxanthin, an orange pigment present in most staphylococci strains.</text>
</comment>
<comment type="similarity">
    <text evidence="8">Belongs to the glycosyltransferase 2 family. CrtQ subfamily.</text>
</comment>
<accession>A0ABX0T961</accession>
<comment type="caution">
    <text evidence="11">The sequence shown here is derived from an EMBL/GenBank/DDBJ whole genome shotgun (WGS) entry which is preliminary data.</text>
</comment>
<gene>
    <name evidence="11" type="ORF">E9228_002705</name>
</gene>
<proteinExistence type="inferred from homology"/>
<evidence type="ECO:0000256" key="1">
    <source>
        <dbReference type="ARBA" id="ARBA00004236"/>
    </source>
</evidence>
<dbReference type="EMBL" id="JAAOYO010000004">
    <property type="protein sequence ID" value="NII42047.1"/>
    <property type="molecule type" value="Genomic_DNA"/>
</dbReference>
<keyword evidence="3" id="KW-0328">Glycosyltransferase</keyword>
<dbReference type="PANTHER" id="PTHR43646">
    <property type="entry name" value="GLYCOSYLTRANSFERASE"/>
    <property type="match status" value="1"/>
</dbReference>
<dbReference type="Gene3D" id="3.90.550.10">
    <property type="entry name" value="Spore Coat Polysaccharide Biosynthesis Protein SpsA, Chain A"/>
    <property type="match status" value="1"/>
</dbReference>
<keyword evidence="4" id="KW-0808">Transferase</keyword>
<evidence type="ECO:0000256" key="2">
    <source>
        <dbReference type="ARBA" id="ARBA00022475"/>
    </source>
</evidence>
<evidence type="ECO:0000259" key="10">
    <source>
        <dbReference type="Pfam" id="PF00535"/>
    </source>
</evidence>
<feature type="domain" description="Glycosyltransferase 2-like" evidence="10">
    <location>
        <begin position="7"/>
        <end position="158"/>
    </location>
</feature>
<keyword evidence="12" id="KW-1185">Reference proteome</keyword>
<comment type="subcellular location">
    <subcellularLocation>
        <location evidence="1">Cell membrane</location>
    </subcellularLocation>
</comment>
<evidence type="ECO:0000256" key="3">
    <source>
        <dbReference type="ARBA" id="ARBA00022676"/>
    </source>
</evidence>
<evidence type="ECO:0000313" key="11">
    <source>
        <dbReference type="EMBL" id="NII42047.1"/>
    </source>
</evidence>
<dbReference type="Pfam" id="PF00535">
    <property type="entry name" value="Glycos_transf_2"/>
    <property type="match status" value="1"/>
</dbReference>
<dbReference type="SUPFAM" id="SSF53448">
    <property type="entry name" value="Nucleotide-diphospho-sugar transferases"/>
    <property type="match status" value="1"/>
</dbReference>
<protein>
    <recommendedName>
        <fullName evidence="9">4,4'-diaponeurosporenoate glycosyltransferase</fullName>
    </recommendedName>
</protein>
<dbReference type="RefSeq" id="WP_341849893.1">
    <property type="nucleotide sequence ID" value="NZ_JAAOYO010000004.1"/>
</dbReference>
<evidence type="ECO:0000256" key="7">
    <source>
        <dbReference type="ARBA" id="ARBA00037904"/>
    </source>
</evidence>
<organism evidence="11 12">
    <name type="scientific">Curtobacterium salicis</name>
    <dbReference type="NCBI Taxonomy" id="1779862"/>
    <lineage>
        <taxon>Bacteria</taxon>
        <taxon>Bacillati</taxon>
        <taxon>Actinomycetota</taxon>
        <taxon>Actinomycetes</taxon>
        <taxon>Micrococcales</taxon>
        <taxon>Microbacteriaceae</taxon>
        <taxon>Curtobacterium</taxon>
    </lineage>
</organism>
<evidence type="ECO:0000256" key="9">
    <source>
        <dbReference type="ARBA" id="ARBA00040345"/>
    </source>
</evidence>
<dbReference type="PANTHER" id="PTHR43646:SF2">
    <property type="entry name" value="GLYCOSYLTRANSFERASE 2-LIKE DOMAIN-CONTAINING PROTEIN"/>
    <property type="match status" value="1"/>
</dbReference>
<dbReference type="InterPro" id="IPR001173">
    <property type="entry name" value="Glyco_trans_2-like"/>
</dbReference>
<sequence length="247" mass="25997">MTPRLDVVVPAHDEQDRITACLEALGTAVSTLRHEHPDVAVHVTVVLDGCTDDTAALVAARAAGSSWLDSLVTDHVGVGPARSLGAAHALARPLAAADDQPEDHDADLDRRWLAHTDADSRVSARWLVQQLDALLAGAHVLVGAVVPDPADLDAVVLARWQATHPPGATLGHVHGANLGIRSDAYRAVGGFDPVPEHEDVRLVARARALGLRVDATTSLPVVTSGRFDGRTPGGYAEHLRRTYGDAS</sequence>
<dbReference type="Proteomes" id="UP001318300">
    <property type="component" value="Unassembled WGS sequence"/>
</dbReference>
<keyword evidence="5" id="KW-0472">Membrane</keyword>
<evidence type="ECO:0000313" key="12">
    <source>
        <dbReference type="Proteomes" id="UP001318300"/>
    </source>
</evidence>
<dbReference type="InterPro" id="IPR029044">
    <property type="entry name" value="Nucleotide-diphossugar_trans"/>
</dbReference>
<evidence type="ECO:0000256" key="5">
    <source>
        <dbReference type="ARBA" id="ARBA00023136"/>
    </source>
</evidence>
<evidence type="ECO:0000256" key="6">
    <source>
        <dbReference type="ARBA" id="ARBA00037281"/>
    </source>
</evidence>
<evidence type="ECO:0000256" key="4">
    <source>
        <dbReference type="ARBA" id="ARBA00022679"/>
    </source>
</evidence>
<reference evidence="11 12" key="1">
    <citation type="submission" date="2020-03" db="EMBL/GenBank/DDBJ databases">
        <title>Above-ground endophytic microbial communities from plants in different locations in the United States.</title>
        <authorList>
            <person name="Frank C."/>
        </authorList>
    </citation>
    <scope>NUCLEOTIDE SEQUENCE [LARGE SCALE GENOMIC DNA]</scope>
    <source>
        <strain evidence="11 12">WW7</strain>
    </source>
</reference>
<comment type="pathway">
    <text evidence="7">Carotenoid biosynthesis; staphyloxanthin biosynthesis; staphyloxanthin from farnesyl diphosphate: step 4/5.</text>
</comment>